<feature type="compositionally biased region" description="Basic and acidic residues" evidence="1">
    <location>
        <begin position="1"/>
        <end position="10"/>
    </location>
</feature>
<reference evidence="4" key="1">
    <citation type="submission" date="2017-11" db="EMBL/GenBank/DDBJ databases">
        <authorList>
            <person name="Blom J."/>
        </authorList>
    </citation>
    <scope>NUCLEOTIDE SEQUENCE [LARGE SCALE GENOMIC DNA]</scope>
</reference>
<gene>
    <name evidence="3" type="ORF">CFBP6411_02531</name>
</gene>
<dbReference type="Proteomes" id="UP000238093">
    <property type="component" value="Chromosome I"/>
</dbReference>
<dbReference type="Gene3D" id="2.60.120.10">
    <property type="entry name" value="Jelly Rolls"/>
    <property type="match status" value="1"/>
</dbReference>
<dbReference type="InterPro" id="IPR013096">
    <property type="entry name" value="Cupin_2"/>
</dbReference>
<evidence type="ECO:0000313" key="3">
    <source>
        <dbReference type="EMBL" id="SOS33888.1"/>
    </source>
</evidence>
<dbReference type="EMBL" id="LT963408">
    <property type="protein sequence ID" value="SOS33888.1"/>
    <property type="molecule type" value="Genomic_DNA"/>
</dbReference>
<dbReference type="InterPro" id="IPR011051">
    <property type="entry name" value="RmlC_Cupin_sf"/>
</dbReference>
<name>A0A2K4WDG0_9PSED</name>
<accession>A0A2K4WDG0</accession>
<dbReference type="AlphaFoldDB" id="A0A2K4WDG0"/>
<evidence type="ECO:0000256" key="1">
    <source>
        <dbReference type="SAM" id="MobiDB-lite"/>
    </source>
</evidence>
<dbReference type="InterPro" id="IPR014710">
    <property type="entry name" value="RmlC-like_jellyroll"/>
</dbReference>
<evidence type="ECO:0000313" key="4">
    <source>
        <dbReference type="Proteomes" id="UP000238093"/>
    </source>
</evidence>
<sequence>MATNVKREQTLGEEISNGHGPGVQENLVVAQGVLEVSVNEERCLLSTGDSILFYAGQPHRYRTPANSEALAYLVMTYPERMD</sequence>
<evidence type="ECO:0000259" key="2">
    <source>
        <dbReference type="Pfam" id="PF07883"/>
    </source>
</evidence>
<proteinExistence type="predicted"/>
<dbReference type="Pfam" id="PF07883">
    <property type="entry name" value="Cupin_2"/>
    <property type="match status" value="1"/>
</dbReference>
<dbReference type="CDD" id="cd02209">
    <property type="entry name" value="cupin_XRE_C"/>
    <property type="match status" value="1"/>
</dbReference>
<feature type="domain" description="Cupin type-2" evidence="2">
    <location>
        <begin position="22"/>
        <end position="73"/>
    </location>
</feature>
<protein>
    <recommendedName>
        <fullName evidence="2">Cupin type-2 domain-containing protein</fullName>
    </recommendedName>
</protein>
<organism evidence="3 4">
    <name type="scientific">Pseudomonas syringae group genomosp. 3</name>
    <dbReference type="NCBI Taxonomy" id="251701"/>
    <lineage>
        <taxon>Bacteria</taxon>
        <taxon>Pseudomonadati</taxon>
        <taxon>Pseudomonadota</taxon>
        <taxon>Gammaproteobacteria</taxon>
        <taxon>Pseudomonadales</taxon>
        <taxon>Pseudomonadaceae</taxon>
        <taxon>Pseudomonas</taxon>
    </lineage>
</organism>
<dbReference type="SUPFAM" id="SSF51182">
    <property type="entry name" value="RmlC-like cupins"/>
    <property type="match status" value="1"/>
</dbReference>
<feature type="region of interest" description="Disordered" evidence="1">
    <location>
        <begin position="1"/>
        <end position="22"/>
    </location>
</feature>